<feature type="compositionally biased region" description="Polar residues" evidence="1">
    <location>
        <begin position="191"/>
        <end position="206"/>
    </location>
</feature>
<evidence type="ECO:0000313" key="3">
    <source>
        <dbReference type="Proteomes" id="UP001341840"/>
    </source>
</evidence>
<protein>
    <submittedName>
        <fullName evidence="2">Uncharacterized protein</fullName>
    </submittedName>
</protein>
<dbReference type="PANTHER" id="PTHR47481">
    <property type="match status" value="1"/>
</dbReference>
<comment type="caution">
    <text evidence="2">The sequence shown here is derived from an EMBL/GenBank/DDBJ whole genome shotgun (WGS) entry which is preliminary data.</text>
</comment>
<feature type="compositionally biased region" description="Basic and acidic residues" evidence="1">
    <location>
        <begin position="64"/>
        <end position="73"/>
    </location>
</feature>
<sequence>MREKFDDKNFSTWRYQAWLTIQTLELEHHLDPSKTPSPTAADLAESTPKTALPEGEGVTPPPKTDAEKKIPESETYRQWGQNDLVLQTWLAASISKPYQNKILQCKTFYEAWNTIQTIVTATSKTRIQSLKSQLRGVKKTGTQPLLWQDLAASRWLKLNLSSKHMMKLSLGRGGHTAVNCYYRYNQEYTQPQYPQNSPQQVPYANSTPPPPSANFHQPKAYATTAPQMPDPAWYLEQAHVTPDPSNFLTSQATNNTADQLLVGNGAGYPRLTSLGNF</sequence>
<evidence type="ECO:0000256" key="1">
    <source>
        <dbReference type="SAM" id="MobiDB-lite"/>
    </source>
</evidence>
<dbReference type="PANTHER" id="PTHR47481:SF31">
    <property type="entry name" value="OS01G0873500 PROTEIN"/>
    <property type="match status" value="1"/>
</dbReference>
<feature type="region of interest" description="Disordered" evidence="1">
    <location>
        <begin position="191"/>
        <end position="212"/>
    </location>
</feature>
<proteinExistence type="predicted"/>
<keyword evidence="3" id="KW-1185">Reference proteome</keyword>
<name>A0ABU6XER7_9FABA</name>
<dbReference type="EMBL" id="JASCZI010211667">
    <property type="protein sequence ID" value="MED6195699.1"/>
    <property type="molecule type" value="Genomic_DNA"/>
</dbReference>
<reference evidence="2 3" key="1">
    <citation type="journal article" date="2023" name="Plants (Basel)">
        <title>Bridging the Gap: Combining Genomics and Transcriptomics Approaches to Understand Stylosanthes scabra, an Orphan Legume from the Brazilian Caatinga.</title>
        <authorList>
            <person name="Ferreira-Neto J.R.C."/>
            <person name="da Silva M.D."/>
            <person name="Binneck E."/>
            <person name="de Melo N.F."/>
            <person name="da Silva R.H."/>
            <person name="de Melo A.L.T.M."/>
            <person name="Pandolfi V."/>
            <person name="Bustamante F.O."/>
            <person name="Brasileiro-Vidal A.C."/>
            <person name="Benko-Iseppon A.M."/>
        </authorList>
    </citation>
    <scope>NUCLEOTIDE SEQUENCE [LARGE SCALE GENOMIC DNA]</scope>
    <source>
        <tissue evidence="2">Leaves</tissue>
    </source>
</reference>
<evidence type="ECO:0000313" key="2">
    <source>
        <dbReference type="EMBL" id="MED6195699.1"/>
    </source>
</evidence>
<feature type="region of interest" description="Disordered" evidence="1">
    <location>
        <begin position="29"/>
        <end position="73"/>
    </location>
</feature>
<gene>
    <name evidence="2" type="ORF">PIB30_040466</name>
</gene>
<organism evidence="2 3">
    <name type="scientific">Stylosanthes scabra</name>
    <dbReference type="NCBI Taxonomy" id="79078"/>
    <lineage>
        <taxon>Eukaryota</taxon>
        <taxon>Viridiplantae</taxon>
        <taxon>Streptophyta</taxon>
        <taxon>Embryophyta</taxon>
        <taxon>Tracheophyta</taxon>
        <taxon>Spermatophyta</taxon>
        <taxon>Magnoliopsida</taxon>
        <taxon>eudicotyledons</taxon>
        <taxon>Gunneridae</taxon>
        <taxon>Pentapetalae</taxon>
        <taxon>rosids</taxon>
        <taxon>fabids</taxon>
        <taxon>Fabales</taxon>
        <taxon>Fabaceae</taxon>
        <taxon>Papilionoideae</taxon>
        <taxon>50 kb inversion clade</taxon>
        <taxon>dalbergioids sensu lato</taxon>
        <taxon>Dalbergieae</taxon>
        <taxon>Pterocarpus clade</taxon>
        <taxon>Stylosanthes</taxon>
    </lineage>
</organism>
<accession>A0ABU6XER7</accession>
<dbReference type="Proteomes" id="UP001341840">
    <property type="component" value="Unassembled WGS sequence"/>
</dbReference>